<dbReference type="GO" id="GO:0070971">
    <property type="term" value="C:endoplasmic reticulum exit site"/>
    <property type="evidence" value="ECO:0007669"/>
    <property type="project" value="TreeGrafter"/>
</dbReference>
<dbReference type="Pfam" id="PF07304">
    <property type="entry name" value="SRA1"/>
    <property type="match status" value="1"/>
</dbReference>
<dbReference type="AlphaFoldDB" id="G8ZRI3"/>
<evidence type="ECO:0000256" key="5">
    <source>
        <dbReference type="ARBA" id="ARBA00021236"/>
    </source>
</evidence>
<dbReference type="GO" id="GO:0070863">
    <property type="term" value="P:positive regulation of protein exit from endoplasmic reticulum"/>
    <property type="evidence" value="ECO:0007669"/>
    <property type="project" value="EnsemblFungi"/>
</dbReference>
<keyword evidence="11" id="KW-0653">Protein transport</keyword>
<dbReference type="Gene3D" id="2.130.10.10">
    <property type="entry name" value="YVTN repeat-like/Quinoprotein amine dehydrogenase"/>
    <property type="match status" value="1"/>
</dbReference>
<dbReference type="GO" id="GO:1902953">
    <property type="term" value="P:positive regulation of ER to Golgi vesicle-mediated transport"/>
    <property type="evidence" value="ECO:0007669"/>
    <property type="project" value="EnsemblFungi"/>
</dbReference>
<dbReference type="Pfam" id="PF11549">
    <property type="entry name" value="Sec31"/>
    <property type="match status" value="1"/>
</dbReference>
<dbReference type="FunCoup" id="G8ZRI3">
    <property type="interactions" value="778"/>
</dbReference>
<feature type="compositionally biased region" description="Low complexity" evidence="16">
    <location>
        <begin position="976"/>
        <end position="1000"/>
    </location>
</feature>
<keyword evidence="13" id="KW-0968">Cytoplasmic vesicle</keyword>
<evidence type="ECO:0000256" key="7">
    <source>
        <dbReference type="ARBA" id="ARBA00022574"/>
    </source>
</evidence>
<comment type="function">
    <text evidence="14">Component of the coat protein complex II (COPII) which promotes the formation of transport vesicles from the endoplasmic reticulum (ER). The coat has two main functions, the physical deformation of the endoplasmic reticulum membrane into vesicles and the selection of cargo molecules.</text>
</comment>
<evidence type="ECO:0000256" key="2">
    <source>
        <dbReference type="ARBA" id="ARBA00004397"/>
    </source>
</evidence>
<keyword evidence="10" id="KW-0931">ER-Golgi transport</keyword>
<dbReference type="SUPFAM" id="SSF50978">
    <property type="entry name" value="WD40 repeat-like"/>
    <property type="match status" value="1"/>
</dbReference>
<dbReference type="Proteomes" id="UP000005627">
    <property type="component" value="Chromosome 3"/>
</dbReference>
<evidence type="ECO:0000256" key="16">
    <source>
        <dbReference type="SAM" id="MobiDB-lite"/>
    </source>
</evidence>
<dbReference type="InterPro" id="IPR001680">
    <property type="entry name" value="WD40_rpt"/>
</dbReference>
<dbReference type="InParanoid" id="G8ZRI3"/>
<evidence type="ECO:0000256" key="12">
    <source>
        <dbReference type="ARBA" id="ARBA00023136"/>
    </source>
</evidence>
<dbReference type="Pfam" id="PF00400">
    <property type="entry name" value="WD40"/>
    <property type="match status" value="1"/>
</dbReference>
<dbReference type="PROSITE" id="PS50294">
    <property type="entry name" value="WD_REPEATS_REGION"/>
    <property type="match status" value="2"/>
</dbReference>
<evidence type="ECO:0000256" key="13">
    <source>
        <dbReference type="ARBA" id="ARBA00023329"/>
    </source>
</evidence>
<sequence length="1264" mass="135996">MVKLAEYSRTATFAWSHERIPSLVTGTASGTVDANFSSESALELWSLLASDPSKPKASLAVDAKFNDLDWSNDDKIIAGALDSGVVELFSSTGDSLKSEARFQQHQGAAKTVKFNSKQNNVLASGGSKGEIYIWDLNTCLKNSEGYTPLTPGVASTPIEEVTSLAWNQSLAHVFASAGSTSYASIWDLKAKKEVIHLSYASPSTGLKSQLSVVEWHPKNSTRVATATGSDTEPLILVWDLRNANTPLQVLSKGHSKGILSLDWCSQDEELLLSSGRDNTIVLWNPESGQELTQFPTRGNWCFKTKFAPEAPDLFASASFDNKIQVQTLQNLVNTLDQEQTESKQKESETDFWNNVTQEDSNEKPNMIHLQAPSWYGNKSPAAQWAFGGKLVHISADGRSVSITKPSLPGLEENTMLDQALKSSDFKPLINRRLAKTIDDTNDEDWNLLEKLSMDGKDEILKEAFTFDDEEERKEKNKIDEGEDFFANIEEAFQPEGEFSLSRGVEKQISQDVVGGNLKSAVSASLDDDLLLEAMIIALDSGDKTLKDSVKRYYFTKYGNKSPLSRFLFSISNGNADDLVKNLEISQWKYAAKAIDRFYANDLQSKNEQLEKLAYRLLESGNRQDAILLYLSANSLDKVAEVWLKEAQGLEEKVQKNKGSLYEAHSESLTEFIERFTVLAKLVGEKTKITNEDLISKFMEYVNLASSSGTFDLAYSILETLPAENREVQLEKERVLLASGKSVKNVKSAQKASFAQPSMKPAAGALPYGAVTPGYVPPGGVLPNARVGPQIAQPLAGSVGGSNTNPYAPPAGSPALGTRYAPTTASPNTYPMSMPAATQSSFTPPANPYAASAVNTAGVPIAGQSSYTPLNPKPVPNFISSPPAYGAAEPPTGPPPPTVASGQTPSLNRKANDGWNDLPLPVKEKPSRAKAGSVAPVKIAAAQTAAPANGISRPPLVGKVSSMTPSLSSPLPPPPVKSSRMASVSSNGSMMSNSPMTGSTNPYAPPVVSNISTPRVNATDYSAPQAPAIANPYAPPAVSSPKLNQPNPYAPPAQTAPMAGLPSNPYANPVGPSQPPAAQKPPIGPPPVGPPPMSLKKKNHSYTTVENASHLLESVQKKPESPYSRPQVAAPPSADTAPVLSAAVVGATATSAAAPEGIPEDQQPIMDFLKEELVRVTPLIPKEYTKQLKDCDKRLNILYGHLEKQDLLTQPTIDKLRSLTQFLKEKNYSEAMQVHVDIATNHAQEGGNWLTGVKRLIGIAEATSS</sequence>
<comment type="similarity">
    <text evidence="3">Belongs to the WD repeat SEC31 family.</text>
</comment>
<dbReference type="Gene3D" id="2.20.25.400">
    <property type="match status" value="1"/>
</dbReference>
<dbReference type="Gene3D" id="6.10.140.1600">
    <property type="match status" value="1"/>
</dbReference>
<evidence type="ECO:0000256" key="1">
    <source>
        <dbReference type="ARBA" id="ARBA00004299"/>
    </source>
</evidence>
<dbReference type="PROSITE" id="PS50082">
    <property type="entry name" value="WD_REPEATS_2"/>
    <property type="match status" value="2"/>
</dbReference>
<dbReference type="SMART" id="SM00320">
    <property type="entry name" value="WD40"/>
    <property type="match status" value="6"/>
</dbReference>
<evidence type="ECO:0000259" key="17">
    <source>
        <dbReference type="Pfam" id="PF07304"/>
    </source>
</evidence>
<keyword evidence="7 15" id="KW-0853">WD repeat</keyword>
<feature type="region of interest" description="Disordered" evidence="16">
    <location>
        <begin position="1031"/>
        <end position="1133"/>
    </location>
</feature>
<dbReference type="InterPro" id="IPR040251">
    <property type="entry name" value="SEC31-like"/>
</dbReference>
<feature type="region of interest" description="Disordered" evidence="16">
    <location>
        <begin position="959"/>
        <end position="1006"/>
    </location>
</feature>
<dbReference type="GO" id="GO:0030127">
    <property type="term" value="C:COPII vesicle coat"/>
    <property type="evidence" value="ECO:0007669"/>
    <property type="project" value="EnsemblFungi"/>
</dbReference>
<evidence type="ECO:0000313" key="19">
    <source>
        <dbReference type="Proteomes" id="UP000005627"/>
    </source>
</evidence>
<dbReference type="EMBL" id="HE616744">
    <property type="protein sequence ID" value="CCE91125.1"/>
    <property type="molecule type" value="Genomic_DNA"/>
</dbReference>
<keyword evidence="9" id="KW-0256">Endoplasmic reticulum</keyword>
<feature type="compositionally biased region" description="Pro residues" evidence="16">
    <location>
        <begin position="1071"/>
        <end position="1092"/>
    </location>
</feature>
<feature type="region of interest" description="Disordered" evidence="16">
    <location>
        <begin position="797"/>
        <end position="823"/>
    </location>
</feature>
<dbReference type="KEGG" id="tdl:TDEL_0C02360"/>
<dbReference type="GO" id="GO:0090110">
    <property type="term" value="P:COPII-coated vesicle cargo loading"/>
    <property type="evidence" value="ECO:0007669"/>
    <property type="project" value="TreeGrafter"/>
</dbReference>
<dbReference type="GeneID" id="11500460"/>
<evidence type="ECO:0000256" key="9">
    <source>
        <dbReference type="ARBA" id="ARBA00022824"/>
    </source>
</evidence>
<dbReference type="OrthoDB" id="542917at2759"/>
<feature type="repeat" description="WD" evidence="15">
    <location>
        <begin position="102"/>
        <end position="138"/>
    </location>
</feature>
<gene>
    <name evidence="18" type="primary">TDEL0C02360</name>
    <name evidence="18" type="ORF">TDEL_0C02360</name>
</gene>
<keyword evidence="19" id="KW-1185">Reference proteome</keyword>
<feature type="region of interest" description="Disordered" evidence="16">
    <location>
        <begin position="872"/>
        <end position="930"/>
    </location>
</feature>
<evidence type="ECO:0000256" key="15">
    <source>
        <dbReference type="PROSITE-ProRule" id="PRU00221"/>
    </source>
</evidence>
<evidence type="ECO:0000256" key="6">
    <source>
        <dbReference type="ARBA" id="ARBA00022448"/>
    </source>
</evidence>
<feature type="domain" description="SRA1/Sec31" evidence="17">
    <location>
        <begin position="1127"/>
        <end position="1257"/>
    </location>
</feature>
<feature type="repeat" description="WD" evidence="15">
    <location>
        <begin position="251"/>
        <end position="293"/>
    </location>
</feature>
<dbReference type="GO" id="GO:0015031">
    <property type="term" value="P:protein transport"/>
    <property type="evidence" value="ECO:0007669"/>
    <property type="project" value="UniProtKB-KW"/>
</dbReference>
<dbReference type="HOGENOM" id="CLU_003033_2_0_1"/>
<dbReference type="STRING" id="1076872.G8ZRI3"/>
<evidence type="ECO:0000256" key="14">
    <source>
        <dbReference type="ARBA" id="ARBA00025471"/>
    </source>
</evidence>
<feature type="compositionally biased region" description="Low complexity" evidence="16">
    <location>
        <begin position="959"/>
        <end position="968"/>
    </location>
</feature>
<dbReference type="Gene3D" id="1.20.940.10">
    <property type="entry name" value="Functional domain of the splicing factor Prp18"/>
    <property type="match status" value="1"/>
</dbReference>
<reference evidence="18 19" key="1">
    <citation type="journal article" date="2011" name="Proc. Natl. Acad. Sci. U.S.A.">
        <title>Evolutionary erosion of yeast sex chromosomes by mating-type switching accidents.</title>
        <authorList>
            <person name="Gordon J.L."/>
            <person name="Armisen D."/>
            <person name="Proux-Wera E."/>
            <person name="Oheigeartaigh S.S."/>
            <person name="Byrne K.P."/>
            <person name="Wolfe K.H."/>
        </authorList>
    </citation>
    <scope>NUCLEOTIDE SEQUENCE [LARGE SCALE GENOMIC DNA]</scope>
    <source>
        <strain evidence="19">ATCC 10662 / CBS 1146 / NBRC 0425 / NCYC 2629 / NRRL Y-866</strain>
    </source>
</reference>
<keyword evidence="8" id="KW-0677">Repeat</keyword>
<keyword evidence="12" id="KW-0472">Membrane</keyword>
<proteinExistence type="inferred from homology"/>
<name>G8ZRI3_TORDE</name>
<dbReference type="PANTHER" id="PTHR13923:SF11">
    <property type="entry name" value="SECRETORY 31, ISOFORM D"/>
    <property type="match status" value="1"/>
</dbReference>
<dbReference type="SUPFAM" id="SSF47938">
    <property type="entry name" value="Functional domain of the splicing factor Prp18"/>
    <property type="match status" value="1"/>
</dbReference>
<dbReference type="GO" id="GO:0007029">
    <property type="term" value="P:endoplasmic reticulum organization"/>
    <property type="evidence" value="ECO:0007669"/>
    <property type="project" value="TreeGrafter"/>
</dbReference>
<dbReference type="InterPro" id="IPR015943">
    <property type="entry name" value="WD40/YVTN_repeat-like_dom_sf"/>
</dbReference>
<accession>G8ZRI3</accession>
<evidence type="ECO:0000256" key="3">
    <source>
        <dbReference type="ARBA" id="ARBA00009358"/>
    </source>
</evidence>
<dbReference type="PANTHER" id="PTHR13923">
    <property type="entry name" value="SEC31-RELATED PROTEIN"/>
    <property type="match status" value="1"/>
</dbReference>
<evidence type="ECO:0000256" key="4">
    <source>
        <dbReference type="ARBA" id="ARBA00013507"/>
    </source>
</evidence>
<dbReference type="InterPro" id="IPR036322">
    <property type="entry name" value="WD40_repeat_dom_sf"/>
</dbReference>
<dbReference type="Gene3D" id="1.25.40.980">
    <property type="match status" value="1"/>
</dbReference>
<dbReference type="GO" id="GO:0005789">
    <property type="term" value="C:endoplasmic reticulum membrane"/>
    <property type="evidence" value="ECO:0007669"/>
    <property type="project" value="UniProtKB-SubCell"/>
</dbReference>
<dbReference type="GO" id="GO:0005198">
    <property type="term" value="F:structural molecule activity"/>
    <property type="evidence" value="ECO:0007669"/>
    <property type="project" value="EnsemblFungi"/>
</dbReference>
<dbReference type="InterPro" id="IPR009917">
    <property type="entry name" value="SRA1/Sec31"/>
</dbReference>
<protein>
    <recommendedName>
        <fullName evidence="5">Protein transport protein SEC31</fullName>
    </recommendedName>
    <alternativeName>
        <fullName evidence="4">Protein transport protein sec31</fullName>
    </alternativeName>
</protein>
<evidence type="ECO:0000256" key="10">
    <source>
        <dbReference type="ARBA" id="ARBA00022892"/>
    </source>
</evidence>
<evidence type="ECO:0000256" key="11">
    <source>
        <dbReference type="ARBA" id="ARBA00022927"/>
    </source>
</evidence>
<dbReference type="eggNOG" id="KOG0307">
    <property type="taxonomic scope" value="Eukaryota"/>
</dbReference>
<dbReference type="RefSeq" id="XP_003680336.1">
    <property type="nucleotide sequence ID" value="XM_003680288.1"/>
</dbReference>
<evidence type="ECO:0000256" key="8">
    <source>
        <dbReference type="ARBA" id="ARBA00022737"/>
    </source>
</evidence>
<evidence type="ECO:0000313" key="18">
    <source>
        <dbReference type="EMBL" id="CCE91125.1"/>
    </source>
</evidence>
<dbReference type="InterPro" id="IPR021614">
    <property type="entry name" value="Sec31"/>
</dbReference>
<keyword evidence="6" id="KW-0813">Transport</keyword>
<comment type="subcellular location">
    <subcellularLocation>
        <location evidence="1">Cytoplasmic vesicle</location>
        <location evidence="1">COPII-coated vesicle membrane</location>
        <topology evidence="1">Peripheral membrane protein</topology>
        <orientation evidence="1">Cytoplasmic side</orientation>
    </subcellularLocation>
    <subcellularLocation>
        <location evidence="2">Endoplasmic reticulum membrane</location>
        <topology evidence="2">Peripheral membrane protein</topology>
        <orientation evidence="2">Cytoplasmic side</orientation>
    </subcellularLocation>
</comment>
<organism evidence="18 19">
    <name type="scientific">Torulaspora delbrueckii</name>
    <name type="common">Yeast</name>
    <name type="synonym">Candida colliculosa</name>
    <dbReference type="NCBI Taxonomy" id="4950"/>
    <lineage>
        <taxon>Eukaryota</taxon>
        <taxon>Fungi</taxon>
        <taxon>Dikarya</taxon>
        <taxon>Ascomycota</taxon>
        <taxon>Saccharomycotina</taxon>
        <taxon>Saccharomycetes</taxon>
        <taxon>Saccharomycetales</taxon>
        <taxon>Saccharomycetaceae</taxon>
        <taxon>Torulaspora</taxon>
    </lineage>
</organism>